<evidence type="ECO:0000256" key="17">
    <source>
        <dbReference type="HAMAP-Rule" id="MF_00913"/>
    </source>
</evidence>
<keyword evidence="4 17" id="KW-0997">Cell inner membrane</keyword>
<evidence type="ECO:0000256" key="7">
    <source>
        <dbReference type="ARBA" id="ARBA00022679"/>
    </source>
</evidence>
<feature type="transmembrane region" description="Helical" evidence="17">
    <location>
        <begin position="360"/>
        <end position="379"/>
    </location>
</feature>
<feature type="transmembrane region" description="Helical" evidence="17">
    <location>
        <begin position="92"/>
        <end position="111"/>
    </location>
</feature>
<dbReference type="EC" id="2.4.99.28" evidence="17"/>
<keyword evidence="14 17" id="KW-0961">Cell wall biogenesis/degradation</keyword>
<keyword evidence="11 17" id="KW-1133">Transmembrane helix</keyword>
<dbReference type="PANTHER" id="PTHR30474">
    <property type="entry name" value="CELL CYCLE PROTEIN"/>
    <property type="match status" value="1"/>
</dbReference>
<reference evidence="18 19" key="1">
    <citation type="submission" date="2024-02" db="EMBL/GenBank/DDBJ databases">
        <title>New especies of Spiribacter isolated from saline water.</title>
        <authorList>
            <person name="Leon M.J."/>
            <person name="De La Haba R."/>
            <person name="Sanchez-Porro C."/>
            <person name="Ventosa A."/>
        </authorList>
    </citation>
    <scope>NUCLEOTIDE SEQUENCE [LARGE SCALE GENOMIC DNA]</scope>
    <source>
        <strain evidence="19">ag22IC6-390</strain>
    </source>
</reference>
<evidence type="ECO:0000256" key="4">
    <source>
        <dbReference type="ARBA" id="ARBA00022519"/>
    </source>
</evidence>
<keyword evidence="6 17" id="KW-0328">Glycosyltransferase</keyword>
<feature type="transmembrane region" description="Helical" evidence="17">
    <location>
        <begin position="289"/>
        <end position="309"/>
    </location>
</feature>
<accession>A0ABV3TA82</accession>
<dbReference type="HAMAP" id="MF_00913">
    <property type="entry name" value="PGT_FtsW_proteobact"/>
    <property type="match status" value="1"/>
</dbReference>
<gene>
    <name evidence="17 18" type="primary">ftsW</name>
    <name evidence="18" type="ORF">V6X73_02110</name>
</gene>
<dbReference type="PANTHER" id="PTHR30474:SF2">
    <property type="entry name" value="PEPTIDOGLYCAN GLYCOSYLTRANSFERASE FTSW-RELATED"/>
    <property type="match status" value="1"/>
</dbReference>
<evidence type="ECO:0000256" key="15">
    <source>
        <dbReference type="ARBA" id="ARBA00038053"/>
    </source>
</evidence>
<dbReference type="RefSeq" id="WP_367957967.1">
    <property type="nucleotide sequence ID" value="NZ_JBAKFK010000001.1"/>
</dbReference>
<keyword evidence="19" id="KW-1185">Reference proteome</keyword>
<evidence type="ECO:0000256" key="1">
    <source>
        <dbReference type="ARBA" id="ARBA00004651"/>
    </source>
</evidence>
<keyword evidence="7 17" id="KW-0808">Transferase</keyword>
<dbReference type="Pfam" id="PF01098">
    <property type="entry name" value="FTSW_RODA_SPOVE"/>
    <property type="match status" value="1"/>
</dbReference>
<feature type="transmembrane region" description="Helical" evidence="17">
    <location>
        <begin position="126"/>
        <end position="145"/>
    </location>
</feature>
<comment type="pathway">
    <text evidence="2 17">Cell wall biogenesis; peptidoglycan biosynthesis.</text>
</comment>
<evidence type="ECO:0000256" key="11">
    <source>
        <dbReference type="ARBA" id="ARBA00022989"/>
    </source>
</evidence>
<evidence type="ECO:0000256" key="5">
    <source>
        <dbReference type="ARBA" id="ARBA00022618"/>
    </source>
</evidence>
<keyword evidence="10 17" id="KW-0573">Peptidoglycan synthesis</keyword>
<dbReference type="InterPro" id="IPR018365">
    <property type="entry name" value="Cell_cycle_FtsW-rel_CS"/>
</dbReference>
<keyword evidence="3 17" id="KW-1003">Cell membrane</keyword>
<evidence type="ECO:0000256" key="10">
    <source>
        <dbReference type="ARBA" id="ARBA00022984"/>
    </source>
</evidence>
<evidence type="ECO:0000256" key="8">
    <source>
        <dbReference type="ARBA" id="ARBA00022692"/>
    </source>
</evidence>
<evidence type="ECO:0000256" key="16">
    <source>
        <dbReference type="ARBA" id="ARBA00049902"/>
    </source>
</evidence>
<dbReference type="EMBL" id="JBAKFM010000001">
    <property type="protein sequence ID" value="MEX0468532.1"/>
    <property type="molecule type" value="Genomic_DNA"/>
</dbReference>
<sequence length="399" mass="42267">MADMALHPRLEALLGQRAGWRDDLDRPLMVSVLMILGIGLVMVASASVAVSGADGGGSLDLLWRQTLYLLPAGVALLVALRMPLDVLEALSPLLLLFGFFLLLLVLVPGVGREVNGATRWIPVGPVNVQAAEVARLCLLVYFAAFLQRHATVLKGSLRPLLPAGLVFAATAGLLLAQPDFGALVVLTITLATIFFIAGMPLLPFLGIAAAGAGLLTYLIVSKPYRLERMTAFRDPWSDPFDTGFQLTQSLIAVGRGEWTGVGLGNSVQKLFYLPEAHTDFLFAVLAEELGVMGMTVVIGLFSVLVWRACRIGSASIRDGNLFGGLLAFGIGVAIALQAFVNMGVNLGLLPTKGLTLPLMSYGGSSLVMTLAAIGVLLRVELERRQAARSATVRHAGGWS</sequence>
<evidence type="ECO:0000256" key="2">
    <source>
        <dbReference type="ARBA" id="ARBA00004752"/>
    </source>
</evidence>
<dbReference type="NCBIfam" id="TIGR02614">
    <property type="entry name" value="ftsW"/>
    <property type="match status" value="1"/>
</dbReference>
<keyword evidence="13 17" id="KW-0131">Cell cycle</keyword>
<comment type="function">
    <text evidence="17">Peptidoglycan polymerase that is essential for cell division.</text>
</comment>
<keyword evidence="12 17" id="KW-0472">Membrane</keyword>
<evidence type="ECO:0000256" key="9">
    <source>
        <dbReference type="ARBA" id="ARBA00022960"/>
    </source>
</evidence>
<comment type="subcellular location">
    <subcellularLocation>
        <location evidence="17">Cell inner membrane</location>
        <topology evidence="17">Multi-pass membrane protein</topology>
    </subcellularLocation>
    <subcellularLocation>
        <location evidence="1">Cell membrane</location>
        <topology evidence="1">Multi-pass membrane protein</topology>
    </subcellularLocation>
    <text evidence="17">Localizes to the division septum.</text>
</comment>
<keyword evidence="5 17" id="KW-0132">Cell division</keyword>
<comment type="catalytic activity">
    <reaction evidence="16 17">
        <text>[GlcNAc-(1-&gt;4)-Mur2Ac(oyl-L-Ala-gamma-D-Glu-L-Lys-D-Ala-D-Ala)](n)-di-trans,octa-cis-undecaprenyl diphosphate + beta-D-GlcNAc-(1-&gt;4)-Mur2Ac(oyl-L-Ala-gamma-D-Glu-L-Lys-D-Ala-D-Ala)-di-trans,octa-cis-undecaprenyl diphosphate = [GlcNAc-(1-&gt;4)-Mur2Ac(oyl-L-Ala-gamma-D-Glu-L-Lys-D-Ala-D-Ala)](n+1)-di-trans,octa-cis-undecaprenyl diphosphate + di-trans,octa-cis-undecaprenyl diphosphate + H(+)</text>
        <dbReference type="Rhea" id="RHEA:23708"/>
        <dbReference type="Rhea" id="RHEA-COMP:9602"/>
        <dbReference type="Rhea" id="RHEA-COMP:9603"/>
        <dbReference type="ChEBI" id="CHEBI:15378"/>
        <dbReference type="ChEBI" id="CHEBI:58405"/>
        <dbReference type="ChEBI" id="CHEBI:60033"/>
        <dbReference type="ChEBI" id="CHEBI:78435"/>
        <dbReference type="EC" id="2.4.99.28"/>
    </reaction>
</comment>
<comment type="caution">
    <text evidence="18">The sequence shown here is derived from an EMBL/GenBank/DDBJ whole genome shotgun (WGS) entry which is preliminary data.</text>
</comment>
<keyword evidence="8 17" id="KW-0812">Transmembrane</keyword>
<dbReference type="InterPro" id="IPR013437">
    <property type="entry name" value="FtsW"/>
</dbReference>
<evidence type="ECO:0000256" key="6">
    <source>
        <dbReference type="ARBA" id="ARBA00022676"/>
    </source>
</evidence>
<feature type="transmembrane region" description="Helical" evidence="17">
    <location>
        <begin position="157"/>
        <end position="174"/>
    </location>
</feature>
<evidence type="ECO:0000256" key="13">
    <source>
        <dbReference type="ARBA" id="ARBA00023306"/>
    </source>
</evidence>
<evidence type="ECO:0000313" key="19">
    <source>
        <dbReference type="Proteomes" id="UP001556709"/>
    </source>
</evidence>
<dbReference type="InterPro" id="IPR001182">
    <property type="entry name" value="FtsW/RodA"/>
</dbReference>
<feature type="transmembrane region" description="Helical" evidence="17">
    <location>
        <begin position="204"/>
        <end position="220"/>
    </location>
</feature>
<feature type="transmembrane region" description="Helical" evidence="17">
    <location>
        <begin position="180"/>
        <end position="197"/>
    </location>
</feature>
<feature type="transmembrane region" description="Helical" evidence="17">
    <location>
        <begin position="321"/>
        <end position="340"/>
    </location>
</feature>
<evidence type="ECO:0000256" key="12">
    <source>
        <dbReference type="ARBA" id="ARBA00023136"/>
    </source>
</evidence>
<evidence type="ECO:0000256" key="14">
    <source>
        <dbReference type="ARBA" id="ARBA00023316"/>
    </source>
</evidence>
<evidence type="ECO:0000256" key="3">
    <source>
        <dbReference type="ARBA" id="ARBA00022475"/>
    </source>
</evidence>
<name>A0ABV3TA82_9GAMM</name>
<proteinExistence type="inferred from homology"/>
<dbReference type="PROSITE" id="PS00428">
    <property type="entry name" value="FTSW_RODA_SPOVE"/>
    <property type="match status" value="1"/>
</dbReference>
<feature type="transmembrane region" description="Helical" evidence="17">
    <location>
        <begin position="62"/>
        <end position="80"/>
    </location>
</feature>
<feature type="transmembrane region" description="Helical" evidence="17">
    <location>
        <begin position="28"/>
        <end position="50"/>
    </location>
</feature>
<organism evidence="18 19">
    <name type="scientific">Spiribacter pallidus</name>
    <dbReference type="NCBI Taxonomy" id="1987936"/>
    <lineage>
        <taxon>Bacteria</taxon>
        <taxon>Pseudomonadati</taxon>
        <taxon>Pseudomonadota</taxon>
        <taxon>Gammaproteobacteria</taxon>
        <taxon>Chromatiales</taxon>
        <taxon>Ectothiorhodospiraceae</taxon>
        <taxon>Spiribacter</taxon>
    </lineage>
</organism>
<protein>
    <recommendedName>
        <fullName evidence="17">Probable peptidoglycan glycosyltransferase FtsW</fullName>
        <shortName evidence="17">PGT</shortName>
        <ecNumber evidence="17">2.4.99.28</ecNumber>
    </recommendedName>
    <alternativeName>
        <fullName evidence="17">Cell division protein FtsW</fullName>
    </alternativeName>
    <alternativeName>
        <fullName evidence="17">Cell wall polymerase</fullName>
    </alternativeName>
    <alternativeName>
        <fullName evidence="17">Peptidoglycan polymerase</fullName>
        <shortName evidence="17">PG polymerase</shortName>
    </alternativeName>
</protein>
<evidence type="ECO:0000313" key="18">
    <source>
        <dbReference type="EMBL" id="MEX0468532.1"/>
    </source>
</evidence>
<dbReference type="Proteomes" id="UP001556709">
    <property type="component" value="Unassembled WGS sequence"/>
</dbReference>
<comment type="similarity">
    <text evidence="15 17">Belongs to the SEDS family. FtsW subfamily.</text>
</comment>
<keyword evidence="9 17" id="KW-0133">Cell shape</keyword>